<evidence type="ECO:0000313" key="1">
    <source>
        <dbReference type="EMBL" id="MCV9930517.1"/>
    </source>
</evidence>
<dbReference type="EMBL" id="JAOZEW010000038">
    <property type="protein sequence ID" value="MCV9930517.1"/>
    <property type="molecule type" value="Genomic_DNA"/>
</dbReference>
<keyword evidence="2" id="KW-1185">Reference proteome</keyword>
<sequence length="40" mass="4757">MGEETVRILYENLVFKKDLASVKEEMPQISRAYVEEKRIN</sequence>
<dbReference type="Proteomes" id="UP001151079">
    <property type="component" value="Unassembled WGS sequence"/>
</dbReference>
<name>A0A9X2ZIP3_9FLAO</name>
<evidence type="ECO:0000313" key="2">
    <source>
        <dbReference type="Proteomes" id="UP001151079"/>
    </source>
</evidence>
<gene>
    <name evidence="1" type="ORF">OIU83_22850</name>
</gene>
<comment type="caution">
    <text evidence="1">The sequence shown here is derived from an EMBL/GenBank/DDBJ whole genome shotgun (WGS) entry which is preliminary data.</text>
</comment>
<accession>A0A9X2ZIP3</accession>
<organism evidence="1 2">
    <name type="scientific">Flavobacterium shii</name>
    <dbReference type="NCBI Taxonomy" id="2987687"/>
    <lineage>
        <taxon>Bacteria</taxon>
        <taxon>Pseudomonadati</taxon>
        <taxon>Bacteroidota</taxon>
        <taxon>Flavobacteriia</taxon>
        <taxon>Flavobacteriales</taxon>
        <taxon>Flavobacteriaceae</taxon>
        <taxon>Flavobacterium</taxon>
    </lineage>
</organism>
<dbReference type="RefSeq" id="WP_264208583.1">
    <property type="nucleotide sequence ID" value="NZ_JAOZEW010000038.1"/>
</dbReference>
<reference evidence="1" key="1">
    <citation type="submission" date="2022-10" db="EMBL/GenBank/DDBJ databases">
        <title>Two novel species of Flavobacterium.</title>
        <authorList>
            <person name="Liu Q."/>
            <person name="Xin Y.-H."/>
        </authorList>
    </citation>
    <scope>NUCLEOTIDE SEQUENCE</scope>
    <source>
        <strain evidence="1">LS1R49</strain>
    </source>
</reference>
<dbReference type="AlphaFoldDB" id="A0A9X2ZIP3"/>
<proteinExistence type="predicted"/>
<protein>
    <submittedName>
        <fullName evidence="1">Uncharacterized protein</fullName>
    </submittedName>
</protein>